<dbReference type="AlphaFoldDB" id="A0A2B4RBF3"/>
<dbReference type="Pfam" id="PF00008">
    <property type="entry name" value="EGF"/>
    <property type="match status" value="1"/>
</dbReference>
<gene>
    <name evidence="7" type="primary">CNTNAP2</name>
    <name evidence="7" type="ORF">AWC38_SpisGene22182</name>
</gene>
<dbReference type="GO" id="GO:0005201">
    <property type="term" value="F:extracellular matrix structural constituent"/>
    <property type="evidence" value="ECO:0007669"/>
    <property type="project" value="InterPro"/>
</dbReference>
<comment type="caution">
    <text evidence="4">Lacks conserved residue(s) required for the propagation of feature annotation.</text>
</comment>
<dbReference type="InterPro" id="IPR000742">
    <property type="entry name" value="EGF"/>
</dbReference>
<dbReference type="PROSITE" id="PS01186">
    <property type="entry name" value="EGF_2"/>
    <property type="match status" value="1"/>
</dbReference>
<keyword evidence="2" id="KW-0964">Secreted</keyword>
<dbReference type="InterPro" id="IPR036056">
    <property type="entry name" value="Fibrinogen-like_C"/>
</dbReference>
<dbReference type="Pfam" id="PF01410">
    <property type="entry name" value="COLFI"/>
    <property type="match status" value="1"/>
</dbReference>
<dbReference type="SMART" id="SM00181">
    <property type="entry name" value="EGF"/>
    <property type="match status" value="1"/>
</dbReference>
<name>A0A2B4RBF3_STYPI</name>
<dbReference type="PROSITE" id="PS00022">
    <property type="entry name" value="EGF_1"/>
    <property type="match status" value="1"/>
</dbReference>
<dbReference type="Proteomes" id="UP000225706">
    <property type="component" value="Unassembled WGS sequence"/>
</dbReference>
<evidence type="ECO:0000256" key="1">
    <source>
        <dbReference type="ARBA" id="ARBA00004613"/>
    </source>
</evidence>
<dbReference type="PROSITE" id="PS50026">
    <property type="entry name" value="EGF_3"/>
    <property type="match status" value="1"/>
</dbReference>
<feature type="domain" description="EGF-like" evidence="5">
    <location>
        <begin position="149"/>
        <end position="187"/>
    </location>
</feature>
<dbReference type="GO" id="GO:0005576">
    <property type="term" value="C:extracellular region"/>
    <property type="evidence" value="ECO:0007669"/>
    <property type="project" value="UniProtKB-SubCell"/>
</dbReference>
<dbReference type="Gene3D" id="2.10.25.10">
    <property type="entry name" value="Laminin"/>
    <property type="match status" value="1"/>
</dbReference>
<keyword evidence="4" id="KW-0245">EGF-like domain</keyword>
<evidence type="ECO:0000259" key="5">
    <source>
        <dbReference type="PROSITE" id="PS50026"/>
    </source>
</evidence>
<feature type="disulfide bond" evidence="4">
    <location>
        <begin position="177"/>
        <end position="186"/>
    </location>
</feature>
<evidence type="ECO:0000313" key="7">
    <source>
        <dbReference type="EMBL" id="PFX13708.1"/>
    </source>
</evidence>
<dbReference type="SUPFAM" id="SSF57196">
    <property type="entry name" value="EGF/Laminin"/>
    <property type="match status" value="1"/>
</dbReference>
<evidence type="ECO:0000256" key="4">
    <source>
        <dbReference type="PROSITE-ProRule" id="PRU00076"/>
    </source>
</evidence>
<reference evidence="8" key="1">
    <citation type="journal article" date="2017" name="bioRxiv">
        <title>Comparative analysis of the genomes of Stylophora pistillata and Acropora digitifera provides evidence for extensive differences between species of corals.</title>
        <authorList>
            <person name="Voolstra C.R."/>
            <person name="Li Y."/>
            <person name="Liew Y.J."/>
            <person name="Baumgarten S."/>
            <person name="Zoccola D."/>
            <person name="Flot J.-F."/>
            <person name="Tambutte S."/>
            <person name="Allemand D."/>
            <person name="Aranda M."/>
        </authorList>
    </citation>
    <scope>NUCLEOTIDE SEQUENCE [LARGE SCALE GENOMIC DNA]</scope>
</reference>
<dbReference type="InterPro" id="IPR000885">
    <property type="entry name" value="Fib_collagen_C"/>
</dbReference>
<dbReference type="CDD" id="cd00054">
    <property type="entry name" value="EGF_CA"/>
    <property type="match status" value="1"/>
</dbReference>
<keyword evidence="3" id="KW-0176">Collagen</keyword>
<evidence type="ECO:0000256" key="3">
    <source>
        <dbReference type="ARBA" id="ARBA00023119"/>
    </source>
</evidence>
<comment type="subcellular location">
    <subcellularLocation>
        <location evidence="1">Secreted</location>
    </subcellularLocation>
</comment>
<dbReference type="NCBIfam" id="NF040941">
    <property type="entry name" value="GGGWT_bact"/>
    <property type="match status" value="1"/>
</dbReference>
<dbReference type="OrthoDB" id="5958944at2759"/>
<dbReference type="PROSITE" id="PS51461">
    <property type="entry name" value="NC1_FIB"/>
    <property type="match status" value="1"/>
</dbReference>
<evidence type="ECO:0000256" key="2">
    <source>
        <dbReference type="ARBA" id="ARBA00022525"/>
    </source>
</evidence>
<dbReference type="Gene3D" id="2.60.120.1000">
    <property type="match status" value="1"/>
</dbReference>
<protein>
    <submittedName>
        <fullName evidence="7">Contactin-associated protein-like 2</fullName>
    </submittedName>
</protein>
<evidence type="ECO:0000313" key="8">
    <source>
        <dbReference type="Proteomes" id="UP000225706"/>
    </source>
</evidence>
<dbReference type="SUPFAM" id="SSF56496">
    <property type="entry name" value="Fibrinogen C-terminal domain-like"/>
    <property type="match status" value="1"/>
</dbReference>
<feature type="domain" description="Fibrillar collagen NC1" evidence="6">
    <location>
        <begin position="160"/>
        <end position="311"/>
    </location>
</feature>
<keyword evidence="8" id="KW-1185">Reference proteome</keyword>
<dbReference type="GO" id="GO:0005581">
    <property type="term" value="C:collagen trimer"/>
    <property type="evidence" value="ECO:0007669"/>
    <property type="project" value="UniProtKB-KW"/>
</dbReference>
<accession>A0A2B4RBF3</accession>
<keyword evidence="4" id="KW-1015">Disulfide bond</keyword>
<proteinExistence type="predicted"/>
<feature type="disulfide bond" evidence="4">
    <location>
        <begin position="158"/>
        <end position="175"/>
    </location>
</feature>
<sequence>MYGSMNDNMNKNDSTTSTPGVEREFHLFVRSEFHRIQAHSHSEEGSIYTQLMFAMQNSALYRYPTGRVSFGKFKCDLFRYLWDEKLSSFKVEDKLSCTFLCVGEPKCYSLNTAANLDSNDLYLCELLASDKYRATGKFFANATFHHFNPLSPCESAPCMNGGVCVPEYISNSYRCDCKPGFCGTHCKQGGNRTCSDLKHSYPEVQNGDYVIDLDEDGGVTPFKVYCDMIDNNDVGVTVVRHDSESRTPVDGYSHRGTYSRNIIYKEADMAQLAKLTASSAHCEQFIMYECYHSRLFRGDHGWSLVNGTLAL</sequence>
<comment type="caution">
    <text evidence="7">The sequence shown here is derived from an EMBL/GenBank/DDBJ whole genome shotgun (WGS) entry which is preliminary data.</text>
</comment>
<organism evidence="7 8">
    <name type="scientific">Stylophora pistillata</name>
    <name type="common">Smooth cauliflower coral</name>
    <dbReference type="NCBI Taxonomy" id="50429"/>
    <lineage>
        <taxon>Eukaryota</taxon>
        <taxon>Metazoa</taxon>
        <taxon>Cnidaria</taxon>
        <taxon>Anthozoa</taxon>
        <taxon>Hexacorallia</taxon>
        <taxon>Scleractinia</taxon>
        <taxon>Astrocoeniina</taxon>
        <taxon>Pocilloporidae</taxon>
        <taxon>Stylophora</taxon>
    </lineage>
</organism>
<evidence type="ECO:0000259" key="6">
    <source>
        <dbReference type="PROSITE" id="PS51461"/>
    </source>
</evidence>
<dbReference type="EMBL" id="LSMT01000911">
    <property type="protein sequence ID" value="PFX13708.1"/>
    <property type="molecule type" value="Genomic_DNA"/>
</dbReference>